<dbReference type="SUPFAM" id="SSF55874">
    <property type="entry name" value="ATPase domain of HSP90 chaperone/DNA topoisomerase II/histidine kinase"/>
    <property type="match status" value="1"/>
</dbReference>
<comment type="caution">
    <text evidence="10">The sequence shown here is derived from an EMBL/GenBank/DDBJ whole genome shotgun (WGS) entry which is preliminary data.</text>
</comment>
<dbReference type="RefSeq" id="WP_065078267.1">
    <property type="nucleotide sequence ID" value="NZ_LROS01000020.1"/>
</dbReference>
<dbReference type="Proteomes" id="UP000093954">
    <property type="component" value="Unassembled WGS sequence"/>
</dbReference>
<keyword evidence="4" id="KW-0597">Phosphoprotein</keyword>
<keyword evidence="8" id="KW-0472">Membrane</keyword>
<evidence type="ECO:0000256" key="8">
    <source>
        <dbReference type="SAM" id="Phobius"/>
    </source>
</evidence>
<evidence type="ECO:0000313" key="10">
    <source>
        <dbReference type="EMBL" id="OBR93508.1"/>
    </source>
</evidence>
<dbReference type="SMART" id="SM00387">
    <property type="entry name" value="HATPase_c"/>
    <property type="match status" value="1"/>
</dbReference>
<dbReference type="Pfam" id="PF02518">
    <property type="entry name" value="HATPase_c"/>
    <property type="match status" value="1"/>
</dbReference>
<keyword evidence="7" id="KW-0902">Two-component regulatory system</keyword>
<feature type="transmembrane region" description="Helical" evidence="8">
    <location>
        <begin position="6"/>
        <end position="26"/>
    </location>
</feature>
<dbReference type="EMBL" id="LROS01000020">
    <property type="protein sequence ID" value="OBR93508.1"/>
    <property type="molecule type" value="Genomic_DNA"/>
</dbReference>
<dbReference type="CDD" id="cd00075">
    <property type="entry name" value="HATPase"/>
    <property type="match status" value="1"/>
</dbReference>
<reference evidence="10 11" key="1">
    <citation type="journal article" date="2012" name="Front. Microbiol.">
        <title>Draft Genome Sequence of the Virulent Strain 01-B526 of the Fish Pathogen Aeromonas salmonicida.</title>
        <authorList>
            <person name="Charette S.J."/>
            <person name="Brochu F."/>
            <person name="Boyle B."/>
            <person name="Filion G."/>
            <person name="Tanaka K.H."/>
            <person name="Derome N."/>
        </authorList>
    </citation>
    <scope>NUCLEOTIDE SEQUENCE [LARGE SCALE GENOMIC DNA]</scope>
    <source>
        <strain evidence="10 11">P11</strain>
    </source>
</reference>
<protein>
    <recommendedName>
        <fullName evidence="3">histidine kinase</fullName>
        <ecNumber evidence="3">2.7.13.3</ecNumber>
    </recommendedName>
</protein>
<dbReference type="PATRIC" id="fig|1353534.3.peg.2018"/>
<comment type="subcellular location">
    <subcellularLocation>
        <location evidence="2">Membrane</location>
    </subcellularLocation>
</comment>
<dbReference type="FunFam" id="3.30.565.10:FF:000006">
    <property type="entry name" value="Sensor histidine kinase WalK"/>
    <property type="match status" value="1"/>
</dbReference>
<dbReference type="InterPro" id="IPR036890">
    <property type="entry name" value="HATPase_C_sf"/>
</dbReference>
<keyword evidence="6 10" id="KW-0418">Kinase</keyword>
<evidence type="ECO:0000256" key="3">
    <source>
        <dbReference type="ARBA" id="ARBA00012438"/>
    </source>
</evidence>
<dbReference type="InterPro" id="IPR036097">
    <property type="entry name" value="HisK_dim/P_sf"/>
</dbReference>
<evidence type="ECO:0000256" key="6">
    <source>
        <dbReference type="ARBA" id="ARBA00022777"/>
    </source>
</evidence>
<dbReference type="PRINTS" id="PR00344">
    <property type="entry name" value="BCTRLSENSOR"/>
</dbReference>
<name>A0A1A6ATZ1_9CLOT</name>
<dbReference type="InterPro" id="IPR005467">
    <property type="entry name" value="His_kinase_dom"/>
</dbReference>
<proteinExistence type="predicted"/>
<keyword evidence="5 10" id="KW-0808">Transferase</keyword>
<dbReference type="AlphaFoldDB" id="A0A1A6ATZ1"/>
<gene>
    <name evidence="10" type="primary">yycG_4</name>
    <name evidence="10" type="ORF">CLRAG_19770</name>
</gene>
<dbReference type="Gene3D" id="1.10.287.130">
    <property type="match status" value="1"/>
</dbReference>
<dbReference type="EC" id="2.7.13.3" evidence="3"/>
<dbReference type="Gene3D" id="3.30.565.10">
    <property type="entry name" value="Histidine kinase-like ATPase, C-terminal domain"/>
    <property type="match status" value="1"/>
</dbReference>
<evidence type="ECO:0000256" key="4">
    <source>
        <dbReference type="ARBA" id="ARBA00022553"/>
    </source>
</evidence>
<dbReference type="PANTHER" id="PTHR43547:SF2">
    <property type="entry name" value="HYBRID SIGNAL TRANSDUCTION HISTIDINE KINASE C"/>
    <property type="match status" value="1"/>
</dbReference>
<accession>A0A1A6ATZ1</accession>
<evidence type="ECO:0000256" key="1">
    <source>
        <dbReference type="ARBA" id="ARBA00000085"/>
    </source>
</evidence>
<dbReference type="SUPFAM" id="SSF47384">
    <property type="entry name" value="Homodimeric domain of signal transducing histidine kinase"/>
    <property type="match status" value="1"/>
</dbReference>
<feature type="domain" description="Histidine kinase" evidence="9">
    <location>
        <begin position="93"/>
        <end position="307"/>
    </location>
</feature>
<dbReference type="GO" id="GO:0000155">
    <property type="term" value="F:phosphorelay sensor kinase activity"/>
    <property type="evidence" value="ECO:0007669"/>
    <property type="project" value="InterPro"/>
</dbReference>
<dbReference type="InterPro" id="IPR003661">
    <property type="entry name" value="HisK_dim/P_dom"/>
</dbReference>
<dbReference type="CDD" id="cd00082">
    <property type="entry name" value="HisKA"/>
    <property type="match status" value="1"/>
</dbReference>
<organism evidence="10 11">
    <name type="scientific">Clostridium ragsdalei P11</name>
    <dbReference type="NCBI Taxonomy" id="1353534"/>
    <lineage>
        <taxon>Bacteria</taxon>
        <taxon>Bacillati</taxon>
        <taxon>Bacillota</taxon>
        <taxon>Clostridia</taxon>
        <taxon>Eubacteriales</taxon>
        <taxon>Clostridiaceae</taxon>
        <taxon>Clostridium</taxon>
    </lineage>
</organism>
<dbReference type="PANTHER" id="PTHR43547">
    <property type="entry name" value="TWO-COMPONENT HISTIDINE KINASE"/>
    <property type="match status" value="1"/>
</dbReference>
<dbReference type="SMART" id="SM00388">
    <property type="entry name" value="HisKA"/>
    <property type="match status" value="1"/>
</dbReference>
<dbReference type="Pfam" id="PF00512">
    <property type="entry name" value="HisKA"/>
    <property type="match status" value="1"/>
</dbReference>
<dbReference type="PROSITE" id="PS50109">
    <property type="entry name" value="HIS_KIN"/>
    <property type="match status" value="1"/>
</dbReference>
<evidence type="ECO:0000256" key="5">
    <source>
        <dbReference type="ARBA" id="ARBA00022679"/>
    </source>
</evidence>
<keyword evidence="8" id="KW-1133">Transmembrane helix</keyword>
<comment type="catalytic activity">
    <reaction evidence="1">
        <text>ATP + protein L-histidine = ADP + protein N-phospho-L-histidine.</text>
        <dbReference type="EC" id="2.7.13.3"/>
    </reaction>
</comment>
<keyword evidence="8" id="KW-0812">Transmembrane</keyword>
<dbReference type="InterPro" id="IPR003594">
    <property type="entry name" value="HATPase_dom"/>
</dbReference>
<keyword evidence="11" id="KW-1185">Reference proteome</keyword>
<sequence length="307" mass="35001">MNISVYLLFALVFTLLIIAYLVSILWRVRTQLTLIKDALEDIKNGNLNRRVLARESDMTMQICYGINEIALSSQARLIQQKQSEQAYKRLMTSLSHDVKTPLASLVGYLEAIESKIVVGEEKDEYIHVASDKAHHLKHFVENLFEWVKLDSGEQVFHFETFDLNELSRNIIADWFLILENSHFEYEFDIPETEYFMSIDANAYTRILNNLLQNVITHSEGDKMTLRIVENKQQAKIVIIDNGKGISSDNLPHIFERMYQCDHSRTAKGNGLGLAITKELISLHKGTITADSTPGIGTVFTILLPKAL</sequence>
<evidence type="ECO:0000259" key="9">
    <source>
        <dbReference type="PROSITE" id="PS50109"/>
    </source>
</evidence>
<evidence type="ECO:0000313" key="11">
    <source>
        <dbReference type="Proteomes" id="UP000093954"/>
    </source>
</evidence>
<evidence type="ECO:0000256" key="2">
    <source>
        <dbReference type="ARBA" id="ARBA00004370"/>
    </source>
</evidence>
<evidence type="ECO:0000256" key="7">
    <source>
        <dbReference type="ARBA" id="ARBA00023012"/>
    </source>
</evidence>
<dbReference type="InterPro" id="IPR004358">
    <property type="entry name" value="Sig_transdc_His_kin-like_C"/>
</dbReference>
<dbReference type="GO" id="GO:0016020">
    <property type="term" value="C:membrane"/>
    <property type="evidence" value="ECO:0007669"/>
    <property type="project" value="UniProtKB-SubCell"/>
</dbReference>